<dbReference type="SUPFAM" id="SSF52309">
    <property type="entry name" value="N-(deoxy)ribosyltransferase-like"/>
    <property type="match status" value="1"/>
</dbReference>
<gene>
    <name evidence="1" type="ORF">A2942_01760</name>
</gene>
<proteinExistence type="predicted"/>
<accession>A0A1G2DEH1</accession>
<comment type="caution">
    <text evidence="1">The sequence shown here is derived from an EMBL/GenBank/DDBJ whole genome shotgun (WGS) entry which is preliminary data.</text>
</comment>
<evidence type="ECO:0008006" key="3">
    <source>
        <dbReference type="Google" id="ProtNLM"/>
    </source>
</evidence>
<sequence>MARIFLICPVRKASDEMNTHIETYVRELEASGHTVHWPKRDTRQDGDPVGIRICTDNREEMFAADEVHIWFDHESRGSCFDIGMAYVFEHLRPGRVVIANPSDFLSAPASPQLSLLFSIVAHMFSRPVQMNMVKRWKEYPPDELFRHTTLSDDTHTLRTVPSHTGALCVYGMIFAVMQSVPRKIVLEVNIASTPEKSFDNVLLWLVEHTKNGPKTV</sequence>
<name>A0A1G2DEH1_9BACT</name>
<dbReference type="AlphaFoldDB" id="A0A1G2DEH1"/>
<dbReference type="EMBL" id="MHLP01000030">
    <property type="protein sequence ID" value="OGZ11986.1"/>
    <property type="molecule type" value="Genomic_DNA"/>
</dbReference>
<protein>
    <recommendedName>
        <fullName evidence="3">Nucleoside 2-deoxyribosyltransferase</fullName>
    </recommendedName>
</protein>
<evidence type="ECO:0000313" key="1">
    <source>
        <dbReference type="EMBL" id="OGZ11986.1"/>
    </source>
</evidence>
<organism evidence="1 2">
    <name type="scientific">Candidatus Lloydbacteria bacterium RIFCSPLOWO2_01_FULL_50_20</name>
    <dbReference type="NCBI Taxonomy" id="1798665"/>
    <lineage>
        <taxon>Bacteria</taxon>
        <taxon>Candidatus Lloydiibacteriota</taxon>
    </lineage>
</organism>
<dbReference type="Proteomes" id="UP000178534">
    <property type="component" value="Unassembled WGS sequence"/>
</dbReference>
<evidence type="ECO:0000313" key="2">
    <source>
        <dbReference type="Proteomes" id="UP000178534"/>
    </source>
</evidence>
<reference evidence="1 2" key="1">
    <citation type="journal article" date="2016" name="Nat. Commun.">
        <title>Thousands of microbial genomes shed light on interconnected biogeochemical processes in an aquifer system.</title>
        <authorList>
            <person name="Anantharaman K."/>
            <person name="Brown C.T."/>
            <person name="Hug L.A."/>
            <person name="Sharon I."/>
            <person name="Castelle C.J."/>
            <person name="Probst A.J."/>
            <person name="Thomas B.C."/>
            <person name="Singh A."/>
            <person name="Wilkins M.J."/>
            <person name="Karaoz U."/>
            <person name="Brodie E.L."/>
            <person name="Williams K.H."/>
            <person name="Hubbard S.S."/>
            <person name="Banfield J.F."/>
        </authorList>
    </citation>
    <scope>NUCLEOTIDE SEQUENCE [LARGE SCALE GENOMIC DNA]</scope>
</reference>